<evidence type="ECO:0000259" key="2">
    <source>
        <dbReference type="Pfam" id="PF19573"/>
    </source>
</evidence>
<protein>
    <submittedName>
        <fullName evidence="3">DUF6089 family protein</fullName>
    </submittedName>
</protein>
<dbReference type="Gene3D" id="2.40.160.20">
    <property type="match status" value="1"/>
</dbReference>
<dbReference type="EMBL" id="JAUJEB010000007">
    <property type="protein sequence ID" value="MDN5215751.1"/>
    <property type="molecule type" value="Genomic_DNA"/>
</dbReference>
<evidence type="ECO:0000313" key="3">
    <source>
        <dbReference type="EMBL" id="MDN5215751.1"/>
    </source>
</evidence>
<reference evidence="3" key="1">
    <citation type="submission" date="2023-06" db="EMBL/GenBank/DDBJ databases">
        <title>Genomic of Agaribacillus aureum.</title>
        <authorList>
            <person name="Wang G."/>
        </authorList>
    </citation>
    <scope>NUCLEOTIDE SEQUENCE</scope>
    <source>
        <strain evidence="3">BMA12</strain>
    </source>
</reference>
<dbReference type="InterPro" id="IPR011250">
    <property type="entry name" value="OMP/PagP_B-barrel"/>
</dbReference>
<dbReference type="Pfam" id="PF19573">
    <property type="entry name" value="DUF6089"/>
    <property type="match status" value="1"/>
</dbReference>
<evidence type="ECO:0000256" key="1">
    <source>
        <dbReference type="SAM" id="SignalP"/>
    </source>
</evidence>
<keyword evidence="1" id="KW-0732">Signal</keyword>
<evidence type="ECO:0000313" key="4">
    <source>
        <dbReference type="Proteomes" id="UP001172083"/>
    </source>
</evidence>
<feature type="chain" id="PRO_5047099477" evidence="1">
    <location>
        <begin position="20"/>
        <end position="368"/>
    </location>
</feature>
<name>A0ABT8LHC4_9BACT</name>
<organism evidence="3 4">
    <name type="scientific">Agaribacillus aureus</name>
    <dbReference type="NCBI Taxonomy" id="3051825"/>
    <lineage>
        <taxon>Bacteria</taxon>
        <taxon>Pseudomonadati</taxon>
        <taxon>Bacteroidota</taxon>
        <taxon>Cytophagia</taxon>
        <taxon>Cytophagales</taxon>
        <taxon>Splendidivirgaceae</taxon>
        <taxon>Agaribacillus</taxon>
    </lineage>
</organism>
<feature type="domain" description="DUF6089" evidence="2">
    <location>
        <begin position="63"/>
        <end position="183"/>
    </location>
</feature>
<dbReference type="RefSeq" id="WP_346761089.1">
    <property type="nucleotide sequence ID" value="NZ_JAUJEB010000007.1"/>
</dbReference>
<proteinExistence type="predicted"/>
<feature type="signal peptide" evidence="1">
    <location>
        <begin position="1"/>
        <end position="19"/>
    </location>
</feature>
<comment type="caution">
    <text evidence="3">The sequence shown here is derived from an EMBL/GenBank/DDBJ whole genome shotgun (WGS) entry which is preliminary data.</text>
</comment>
<dbReference type="Proteomes" id="UP001172083">
    <property type="component" value="Unassembled WGS sequence"/>
</dbReference>
<dbReference type="InterPro" id="IPR045743">
    <property type="entry name" value="DUF6089"/>
</dbReference>
<sequence>MRKLNLALLLLGLFVFAEANVYAQRRRPKTRNIRLKNRQISSYRGGTSTPFGQRSYNSASFSISSMNYFGDLAPKSSIASTDISFTRPGVGVSFQRKILPRVSIRGSLLYGRLKGSDFKSADPNDQDARFRYVRNLQFRNDIFELSATGVLDLIPNYGTFVTRPDFVPYIFGGVAVLFHNPKGLVPDTDVNSGTPLAEAGQWVALEPLGTEGQYSEGSGVSTYSKVQIAIPVGFGVRYRLNQGLDLSLEVGYRHLFFDHIDDVSGKYIDLGALDSDLARAMSDRSREVNDVESGSARELTIPSIAEIVSSTASYVGANGTTYNVIAGYGQNSRTDIRGDAKDNDIYIVTSIKLTYIFGGSLFGGAKYR</sequence>
<gene>
    <name evidence="3" type="ORF">QQ020_26975</name>
</gene>
<accession>A0ABT8LHC4</accession>
<dbReference type="SUPFAM" id="SSF56925">
    <property type="entry name" value="OMPA-like"/>
    <property type="match status" value="1"/>
</dbReference>
<keyword evidence="4" id="KW-1185">Reference proteome</keyword>